<proteinExistence type="predicted"/>
<gene>
    <name evidence="1" type="ORF">V6N11_070077</name>
</gene>
<comment type="caution">
    <text evidence="1">The sequence shown here is derived from an EMBL/GenBank/DDBJ whole genome shotgun (WGS) entry which is preliminary data.</text>
</comment>
<name>A0ABR2QE08_9ROSI</name>
<accession>A0ABR2QE08</accession>
<reference evidence="1 2" key="1">
    <citation type="journal article" date="2024" name="G3 (Bethesda)">
        <title>Genome assembly of Hibiscus sabdariffa L. provides insights into metabolisms of medicinal natural products.</title>
        <authorList>
            <person name="Kim T."/>
        </authorList>
    </citation>
    <scope>NUCLEOTIDE SEQUENCE [LARGE SCALE GENOMIC DNA]</scope>
    <source>
        <strain evidence="1">TK-2024</strain>
        <tissue evidence="1">Old leaves</tissue>
    </source>
</reference>
<sequence>MWEKLGKLYKKEEMKCAKVDDKSAHEEPEAFDLLLSSHVQGRQRGQILHGHNDLGGLQRRIRSNELHLTSGFRPNEGKHNEWTLESDGAVENEGETRGLVIDGQSLVAGQSEVVQEGDAHASI</sequence>
<keyword evidence="2" id="KW-1185">Reference proteome</keyword>
<dbReference type="EMBL" id="JBBPBN010000040">
    <property type="protein sequence ID" value="KAK8998898.1"/>
    <property type="molecule type" value="Genomic_DNA"/>
</dbReference>
<organism evidence="1 2">
    <name type="scientific">Hibiscus sabdariffa</name>
    <name type="common">roselle</name>
    <dbReference type="NCBI Taxonomy" id="183260"/>
    <lineage>
        <taxon>Eukaryota</taxon>
        <taxon>Viridiplantae</taxon>
        <taxon>Streptophyta</taxon>
        <taxon>Embryophyta</taxon>
        <taxon>Tracheophyta</taxon>
        <taxon>Spermatophyta</taxon>
        <taxon>Magnoliopsida</taxon>
        <taxon>eudicotyledons</taxon>
        <taxon>Gunneridae</taxon>
        <taxon>Pentapetalae</taxon>
        <taxon>rosids</taxon>
        <taxon>malvids</taxon>
        <taxon>Malvales</taxon>
        <taxon>Malvaceae</taxon>
        <taxon>Malvoideae</taxon>
        <taxon>Hibiscus</taxon>
    </lineage>
</organism>
<evidence type="ECO:0000313" key="2">
    <source>
        <dbReference type="Proteomes" id="UP001396334"/>
    </source>
</evidence>
<evidence type="ECO:0000313" key="1">
    <source>
        <dbReference type="EMBL" id="KAK8998898.1"/>
    </source>
</evidence>
<dbReference type="Proteomes" id="UP001396334">
    <property type="component" value="Unassembled WGS sequence"/>
</dbReference>
<protein>
    <submittedName>
        <fullName evidence="1">Uncharacterized protein</fullName>
    </submittedName>
</protein>